<protein>
    <submittedName>
        <fullName evidence="1">Uncharacterized protein</fullName>
    </submittedName>
</protein>
<keyword evidence="2" id="KW-1185">Reference proteome</keyword>
<evidence type="ECO:0000313" key="1">
    <source>
        <dbReference type="EMBL" id="KAJ0179378.1"/>
    </source>
</evidence>
<proteinExistence type="predicted"/>
<accession>A0ACC1D630</accession>
<sequence>MDGLIHTALEAEGILNRAKHVNTNISQFGSGVTDHKMTWTHDKMHLAESVDESRMKFQRNSAGSASKSTEKFDLFKKLHELYDELCRDEMSQANYQGLKTTSYLLEKLLATYKLNTLIINLYPGNKGYSLSLKVNGNTQYLHPPDSHTSATQEDTLIETPRWPYEEEELLSYIDNEELPVVLLDLLESEHSCLFYSGLLLRTGGFRNSTTKRLFCVRGWMRSIITDAMCIGGRCGWAGEERGSLEAVEAALVHAAAPPLCLDPRPAVGLLAARLHAAPRLFNTPRIRRQARRFSQVAVNRKRKLDQFTHYHGLELLDLIHRQRAKNSRQSVPHTRLTSKYPKKPPEVFKPIEPPKMEPLPLALPSEPGGPLRLARAYERPRATHDCQPQLVEEYILETEKTSPHAAAGFFHIKLSILQRPSDQEFLGELYVDRDHVEGEKNGAACRFTLGSRLQANKYIQQFTEIFTEEGRKSVRIKHIVPGQLPRVSFTGGMRELGRQLLLQQRSAAASNATAQTHATTVPVVTSAIAATPNTHANTRQLPILQAQLQQVGGVATVGSVVGSVGNVVGSVGSVVGNVGSVVGSVVGTVSASDNTLIQQPSPTTPRLSPQASTNQLLAQQLTNPPQPLNTQKMQSAIIHIQRPLMSTAGATQVQNIQYTNTTTTQQKATITKPRTTNPAISALVTSLMNSAQQFQQAASQNAAKAAVTTASVSSNPTILNLLNSAPAAMTHASNADNTIDAHKLLGRVSLTGARLITATTASHTIPTYTQQGVGVQVMGGYTREGEAAGAAATGDGALLERLMGADGSTTQSAPTSQPQPVCHLQGLSLASLQGLQGIQGLQNLQVQIPGLSAPISLSLNVSGAPSGLLVSVPPTTSVVLTNQPSVLSLPIAQLMSGGVKGGVRGAGVQVVRGARPARPAPRPAPRAQPPPHPHQHNNAAAPHPASSPSPAPQGTAQFITQAQAQALNAQQVRRKSNTDSS</sequence>
<organism evidence="1 2">
    <name type="scientific">Dendrolimus kikuchii</name>
    <dbReference type="NCBI Taxonomy" id="765133"/>
    <lineage>
        <taxon>Eukaryota</taxon>
        <taxon>Metazoa</taxon>
        <taxon>Ecdysozoa</taxon>
        <taxon>Arthropoda</taxon>
        <taxon>Hexapoda</taxon>
        <taxon>Insecta</taxon>
        <taxon>Pterygota</taxon>
        <taxon>Neoptera</taxon>
        <taxon>Endopterygota</taxon>
        <taxon>Lepidoptera</taxon>
        <taxon>Glossata</taxon>
        <taxon>Ditrysia</taxon>
        <taxon>Bombycoidea</taxon>
        <taxon>Lasiocampidae</taxon>
        <taxon>Dendrolimus</taxon>
    </lineage>
</organism>
<gene>
    <name evidence="1" type="ORF">K1T71_005090</name>
</gene>
<evidence type="ECO:0000313" key="2">
    <source>
        <dbReference type="Proteomes" id="UP000824533"/>
    </source>
</evidence>
<name>A0ACC1D630_9NEOP</name>
<comment type="caution">
    <text evidence="1">The sequence shown here is derived from an EMBL/GenBank/DDBJ whole genome shotgun (WGS) entry which is preliminary data.</text>
</comment>
<dbReference type="Proteomes" id="UP000824533">
    <property type="component" value="Linkage Group LG08"/>
</dbReference>
<reference evidence="1 2" key="1">
    <citation type="journal article" date="2021" name="Front. Genet.">
        <title>Chromosome-Level Genome Assembly Reveals Significant Gene Expansion in the Toll and IMD Signaling Pathways of Dendrolimus kikuchii.</title>
        <authorList>
            <person name="Zhou J."/>
            <person name="Wu P."/>
            <person name="Xiong Z."/>
            <person name="Liu N."/>
            <person name="Zhao N."/>
            <person name="Ji M."/>
            <person name="Qiu Y."/>
            <person name="Yang B."/>
        </authorList>
    </citation>
    <scope>NUCLEOTIDE SEQUENCE [LARGE SCALE GENOMIC DNA]</scope>
    <source>
        <strain evidence="1">Ann1</strain>
    </source>
</reference>
<dbReference type="EMBL" id="CM034394">
    <property type="protein sequence ID" value="KAJ0179378.1"/>
    <property type="molecule type" value="Genomic_DNA"/>
</dbReference>